<gene>
    <name evidence="6" type="ORF">GEV01_02695</name>
</gene>
<dbReference type="Pfam" id="PF12833">
    <property type="entry name" value="HTH_18"/>
    <property type="match status" value="1"/>
</dbReference>
<keyword evidence="1" id="KW-0678">Repressor</keyword>
<keyword evidence="7" id="KW-1185">Reference proteome</keyword>
<dbReference type="InterPro" id="IPR014710">
    <property type="entry name" value="RmlC-like_jellyroll"/>
</dbReference>
<dbReference type="CDD" id="cd06124">
    <property type="entry name" value="cupin_NimR-like_N"/>
    <property type="match status" value="1"/>
</dbReference>
<dbReference type="FunFam" id="1.10.10.60:FF:000132">
    <property type="entry name" value="AraC family transcriptional regulator"/>
    <property type="match status" value="1"/>
</dbReference>
<dbReference type="PANTHER" id="PTHR11019">
    <property type="entry name" value="HTH-TYPE TRANSCRIPTIONAL REGULATOR NIMR"/>
    <property type="match status" value="1"/>
</dbReference>
<dbReference type="InterPro" id="IPR003313">
    <property type="entry name" value="AraC-bd"/>
</dbReference>
<evidence type="ECO:0000313" key="7">
    <source>
        <dbReference type="Proteomes" id="UP000444318"/>
    </source>
</evidence>
<accession>A0A843S7G2</accession>
<evidence type="ECO:0000256" key="4">
    <source>
        <dbReference type="ARBA" id="ARBA00023163"/>
    </source>
</evidence>
<keyword evidence="3" id="KW-0238">DNA-binding</keyword>
<comment type="caution">
    <text evidence="6">The sequence shown here is derived from an EMBL/GenBank/DDBJ whole genome shotgun (WGS) entry which is preliminary data.</text>
</comment>
<organism evidence="6 7">
    <name type="scientific">Rugamonas rivuli</name>
    <dbReference type="NCBI Taxonomy" id="2743358"/>
    <lineage>
        <taxon>Bacteria</taxon>
        <taxon>Pseudomonadati</taxon>
        <taxon>Pseudomonadota</taxon>
        <taxon>Betaproteobacteria</taxon>
        <taxon>Burkholderiales</taxon>
        <taxon>Oxalobacteraceae</taxon>
        <taxon>Telluria group</taxon>
        <taxon>Rugamonas</taxon>
    </lineage>
</organism>
<dbReference type="RefSeq" id="WP_152801442.1">
    <property type="nucleotide sequence ID" value="NZ_WHUF01000001.1"/>
</dbReference>
<protein>
    <submittedName>
        <fullName evidence="6">Helix-turn-helix domain-containing protein</fullName>
    </submittedName>
</protein>
<dbReference type="PANTHER" id="PTHR11019:SF159">
    <property type="entry name" value="TRANSCRIPTIONAL REGULATOR-RELATED"/>
    <property type="match status" value="1"/>
</dbReference>
<dbReference type="SUPFAM" id="SSF46689">
    <property type="entry name" value="Homeodomain-like"/>
    <property type="match status" value="1"/>
</dbReference>
<dbReference type="Pfam" id="PF02311">
    <property type="entry name" value="AraC_binding"/>
    <property type="match status" value="1"/>
</dbReference>
<keyword evidence="2" id="KW-0805">Transcription regulation</keyword>
<dbReference type="SUPFAM" id="SSF51182">
    <property type="entry name" value="RmlC-like cupins"/>
    <property type="match status" value="1"/>
</dbReference>
<evidence type="ECO:0000256" key="1">
    <source>
        <dbReference type="ARBA" id="ARBA00022491"/>
    </source>
</evidence>
<dbReference type="Gene3D" id="2.60.120.10">
    <property type="entry name" value="Jelly Rolls"/>
    <property type="match status" value="1"/>
</dbReference>
<reference evidence="6 7" key="1">
    <citation type="submission" date="2019-10" db="EMBL/GenBank/DDBJ databases">
        <title>Two novel species isolated from a subtropical stream in China.</title>
        <authorList>
            <person name="Lu H."/>
        </authorList>
    </citation>
    <scope>NUCLEOTIDE SEQUENCE [LARGE SCALE GENOMIC DNA]</scope>
    <source>
        <strain evidence="6 7">FT103W</strain>
    </source>
</reference>
<dbReference type="AlphaFoldDB" id="A0A843S7G2"/>
<dbReference type="GO" id="GO:0003700">
    <property type="term" value="F:DNA-binding transcription factor activity"/>
    <property type="evidence" value="ECO:0007669"/>
    <property type="project" value="InterPro"/>
</dbReference>
<keyword evidence="4" id="KW-0804">Transcription</keyword>
<evidence type="ECO:0000256" key="3">
    <source>
        <dbReference type="ARBA" id="ARBA00023125"/>
    </source>
</evidence>
<feature type="domain" description="HTH araC/xylS-type" evidence="5">
    <location>
        <begin position="163"/>
        <end position="260"/>
    </location>
</feature>
<dbReference type="InterPro" id="IPR011051">
    <property type="entry name" value="RmlC_Cupin_sf"/>
</dbReference>
<evidence type="ECO:0000256" key="2">
    <source>
        <dbReference type="ARBA" id="ARBA00023015"/>
    </source>
</evidence>
<dbReference type="Proteomes" id="UP000444318">
    <property type="component" value="Unassembled WGS sequence"/>
</dbReference>
<evidence type="ECO:0000259" key="5">
    <source>
        <dbReference type="PROSITE" id="PS01124"/>
    </source>
</evidence>
<proteinExistence type="predicted"/>
<dbReference type="Gene3D" id="1.10.10.60">
    <property type="entry name" value="Homeodomain-like"/>
    <property type="match status" value="1"/>
</dbReference>
<dbReference type="PROSITE" id="PS01124">
    <property type="entry name" value="HTH_ARAC_FAMILY_2"/>
    <property type="match status" value="1"/>
</dbReference>
<name>A0A843S7G2_9BURK</name>
<dbReference type="EMBL" id="WHUF01000001">
    <property type="protein sequence ID" value="MQA18418.1"/>
    <property type="molecule type" value="Genomic_DNA"/>
</dbReference>
<dbReference type="SMART" id="SM00342">
    <property type="entry name" value="HTH_ARAC"/>
    <property type="match status" value="1"/>
</dbReference>
<evidence type="ECO:0000313" key="6">
    <source>
        <dbReference type="EMBL" id="MQA18418.1"/>
    </source>
</evidence>
<dbReference type="GO" id="GO:0043565">
    <property type="term" value="F:sequence-specific DNA binding"/>
    <property type="evidence" value="ECO:0007669"/>
    <property type="project" value="InterPro"/>
</dbReference>
<dbReference type="InterPro" id="IPR009057">
    <property type="entry name" value="Homeodomain-like_sf"/>
</dbReference>
<sequence>MPRNLSERRDGPALIALWGDTSEDKEFQLGTREYDWHHHHRGQVFCVESGLVRVRTASGSWLLPPHRAGWIPPGEPHQVSITGAMSGWSLLLTPAASVQLPPHPTVIGVTEIMRALVRQAVDWAGQKALTPPQERIMAVLLDELQQQPQAALHLPMPKDRRLLRITTALAAAPADERNLAEWAAWAGLSARSMSRLFRSETGCSFGQWRQQLLLSIALERLAQGVSVNAVSDALGYATTSNFIVMFRRHFGDSPGRYFRAAAHP</sequence>
<dbReference type="InterPro" id="IPR018060">
    <property type="entry name" value="HTH_AraC"/>
</dbReference>